<organism evidence="2 3">
    <name type="scientific">Corynebacterium accolens</name>
    <dbReference type="NCBI Taxonomy" id="38284"/>
    <lineage>
        <taxon>Bacteria</taxon>
        <taxon>Bacillati</taxon>
        <taxon>Actinomycetota</taxon>
        <taxon>Actinomycetes</taxon>
        <taxon>Mycobacteriales</taxon>
        <taxon>Corynebacteriaceae</taxon>
        <taxon>Corynebacterium</taxon>
    </lineage>
</organism>
<feature type="transmembrane region" description="Helical" evidence="1">
    <location>
        <begin position="80"/>
        <end position="97"/>
    </location>
</feature>
<keyword evidence="1" id="KW-0472">Membrane</keyword>
<evidence type="ECO:0000313" key="3">
    <source>
        <dbReference type="Proteomes" id="UP000218690"/>
    </source>
</evidence>
<dbReference type="Proteomes" id="UP000218690">
    <property type="component" value="Unassembled WGS sequence"/>
</dbReference>
<dbReference type="InterPro" id="IPR050583">
    <property type="entry name" value="Mycobacterial_A85_antigen"/>
</dbReference>
<dbReference type="Gene3D" id="3.40.50.1820">
    <property type="entry name" value="alpha/beta hydrolase"/>
    <property type="match status" value="1"/>
</dbReference>
<dbReference type="InterPro" id="IPR000801">
    <property type="entry name" value="Esterase-like"/>
</dbReference>
<feature type="transmembrane region" description="Helical" evidence="1">
    <location>
        <begin position="35"/>
        <end position="51"/>
    </location>
</feature>
<reference evidence="2 3" key="1">
    <citation type="submission" date="2017-09" db="EMBL/GenBank/DDBJ databases">
        <title>Draft Genome Sequence of Corynebacterium accolens AH4003.</title>
        <authorList>
            <person name="Chen Y."/>
            <person name="Oosthuysen W.F."/>
            <person name="Kelley S."/>
            <person name="Horswill A."/>
        </authorList>
    </citation>
    <scope>NUCLEOTIDE SEQUENCE [LARGE SCALE GENOMIC DNA]</scope>
    <source>
        <strain evidence="2 3">AH4003</strain>
    </source>
</reference>
<dbReference type="EMBL" id="NWBP01000036">
    <property type="protein sequence ID" value="PCC81911.1"/>
    <property type="molecule type" value="Genomic_DNA"/>
</dbReference>
<sequence>MNFLLGLPLAEPVNGAIYAVIVVLSAIVVAWARKIVPVVLALFISVGAWYFLQHWDIPAHVFVASGICLAALLRKPKLSTTLAGIASLVAVVGLVNLEYQTYSTVGSLDPRPVAQTIPASELASHAGNSAGLVHLDLPSQGFKAREAIAYLPPAYWSGKRLPVLVLLHGNPGGPTQWFGSGEAAQTADEFQKANGGVSPIVVAVDATGSETANPVCADSQSTKVMTYLTKDVPAQIKKQLRVDEDQSHWTLGGLSYGGTCTLQVATNHPEAFGTYLDFSGEAEPTIGKHADTVQKFFGGNEQAFQAQNPAFLLKKNRYPGLSVVFFAGDKDKPAIAAQNQLAELVRGAGGKTYVGALSGGHSFGVWRPALRQSFAFAARRGGLTAVHDPFRGIEDNDVHA</sequence>
<proteinExistence type="predicted"/>
<dbReference type="PANTHER" id="PTHR48098">
    <property type="entry name" value="ENTEROCHELIN ESTERASE-RELATED"/>
    <property type="match status" value="1"/>
</dbReference>
<gene>
    <name evidence="2" type="ORF">COM45_11985</name>
</gene>
<dbReference type="Pfam" id="PF00756">
    <property type="entry name" value="Esterase"/>
    <property type="match status" value="1"/>
</dbReference>
<protein>
    <submittedName>
        <fullName evidence="2">Esterase</fullName>
    </submittedName>
</protein>
<evidence type="ECO:0000256" key="1">
    <source>
        <dbReference type="SAM" id="Phobius"/>
    </source>
</evidence>
<keyword evidence="1" id="KW-0812">Transmembrane</keyword>
<dbReference type="SUPFAM" id="SSF53474">
    <property type="entry name" value="alpha/beta-Hydrolases"/>
    <property type="match status" value="1"/>
</dbReference>
<comment type="caution">
    <text evidence="2">The sequence shown here is derived from an EMBL/GenBank/DDBJ whole genome shotgun (WGS) entry which is preliminary data.</text>
</comment>
<dbReference type="PANTHER" id="PTHR48098:SF1">
    <property type="entry name" value="DIACYLGLYCEROL ACYLTRANSFERASE_MYCOLYLTRANSFERASE AG85A"/>
    <property type="match status" value="1"/>
</dbReference>
<accession>A0A2A4AHE6</accession>
<feature type="transmembrane region" description="Helical" evidence="1">
    <location>
        <begin position="12"/>
        <end position="30"/>
    </location>
</feature>
<keyword evidence="1" id="KW-1133">Transmembrane helix</keyword>
<dbReference type="GO" id="GO:0016747">
    <property type="term" value="F:acyltransferase activity, transferring groups other than amino-acyl groups"/>
    <property type="evidence" value="ECO:0007669"/>
    <property type="project" value="TreeGrafter"/>
</dbReference>
<evidence type="ECO:0000313" key="2">
    <source>
        <dbReference type="EMBL" id="PCC81911.1"/>
    </source>
</evidence>
<dbReference type="InterPro" id="IPR029058">
    <property type="entry name" value="AB_hydrolase_fold"/>
</dbReference>
<dbReference type="AlphaFoldDB" id="A0A2A4AHE6"/>
<feature type="transmembrane region" description="Helical" evidence="1">
    <location>
        <begin position="57"/>
        <end position="73"/>
    </location>
</feature>
<name>A0A2A4AHE6_9CORY</name>